<dbReference type="STRING" id="1162668.LFE_1507"/>
<dbReference type="HOGENOM" id="CLU_004485_1_1_0"/>
<dbReference type="GO" id="GO:0008270">
    <property type="term" value="F:zinc ion binding"/>
    <property type="evidence" value="ECO:0007669"/>
    <property type="project" value="UniProtKB-UniRule"/>
</dbReference>
<dbReference type="AlphaFoldDB" id="I0IPJ0"/>
<evidence type="ECO:0000256" key="9">
    <source>
        <dbReference type="ARBA" id="ARBA00022917"/>
    </source>
</evidence>
<dbReference type="InterPro" id="IPR018163">
    <property type="entry name" value="Thr/Ala-tRNA-synth_IIc_edit"/>
</dbReference>
<dbReference type="NCBIfam" id="TIGR00344">
    <property type="entry name" value="alaS"/>
    <property type="match status" value="1"/>
</dbReference>
<dbReference type="Gene3D" id="3.30.54.20">
    <property type="match status" value="1"/>
</dbReference>
<evidence type="ECO:0000259" key="13">
    <source>
        <dbReference type="PROSITE" id="PS50860"/>
    </source>
</evidence>
<dbReference type="Gene3D" id="2.40.30.130">
    <property type="match status" value="1"/>
</dbReference>
<sequence>MTSWEIRQKYLHFFESRGHAVTPSSSLIPAGDPTLLFTNAGMVPFKDIFLGLESPRTSRAVSIQKCIRAGGKHNDLDRVGFTRRHHTFFEMMGNFSFGDYFKSEAIAYAWEFLTQELAIHPDRLWITIFRDDDEAMALWSALPGVDPSRIVRLGEKDNFWQMGDTGPCGPCSEILVDQGPAFSCGSPDCMVGCDCDRYLEIWNLVFMQFNRSKDGVLTPLPRPSIDTGMGLERISAIMAGATSNYETDLFLPLINSISEKAKVPYENGNGPLDYAFRVIADHLRSGVFLLHEGVIPSNEGRGYVLRRILRRAIQFSLELELPSPVLSNLARQTVIMMHQPYPELEQSLSRIEAVLSHEEDRFTRTLSEGLPVLRGFIDEVISRNEKVLPGEMLFKLHDTHGFPIDVCEDVARHQGIHLDFKGFEEKMEEQRERGRQSWVGKKEDFPVPSSRIATPVSFLGYERDQVMGEVLLLVRDGKEVPEVHEEEDVSIVLTPTVFYGEGGGQVGDRGLLRGPFGQITVSGTKKPWPGWILLVGKVSSGTIRKGELVDQQVDLIARRQTEIHHTATHLLHAALRQVLGEHVRQAGSLVTPDRLRFDFSSPHPVSKDDLLEIGTLVNEWVRLDRPVNALEMEKAKAQEVGALAFFDEKYGDIVRVVSVEGTSTEFCGGTHAKRTGQIGTFLILQESGVAAGIRRVEAVCGSAAYDRILSWKSSLESFEQEMGGVKSDEALSRLLALKSERDKLSREVAALKTKLFVSEDRQREKDWIKLDGRSFLFTDVEIDEAKDLRLRIDALKSNVTSGAVLLLGILPDRVVLLGWASEDVAKKFPISDLVKNFSIRLGGRGGGKPIWAEGGGPLPDNMTALLSEMREAAILAFEGAFKVS</sequence>
<comment type="function">
    <text evidence="11">Catalyzes the attachment of alanine to tRNA(Ala) in a two-step reaction: alanine is first activated by ATP to form Ala-AMP and then transferred to the acceptor end of tRNA(Ala). Also edits incorrectly charged Ser-tRNA(Ala) and Gly-tRNA(Ala) via its editing domain.</text>
</comment>
<dbReference type="SUPFAM" id="SSF55681">
    <property type="entry name" value="Class II aaRS and biotin synthetases"/>
    <property type="match status" value="1"/>
</dbReference>
<dbReference type="InterPro" id="IPR012947">
    <property type="entry name" value="tRNA_SAD"/>
</dbReference>
<keyword evidence="7 11" id="KW-0067">ATP-binding</keyword>
<reference evidence="14 15" key="1">
    <citation type="journal article" date="2012" name="J. Bacteriol.">
        <title>Complete Genome Sequence of Leptospirillum ferrooxidans Strain C2-3, Isolated from a Fresh Volcanic Ash Deposit on the Island of Miyake, Japan.</title>
        <authorList>
            <person name="Fujimura R."/>
            <person name="Sato Y."/>
            <person name="Nishizawa T."/>
            <person name="Oshima K."/>
            <person name="Kim S.-W."/>
            <person name="Hattori M."/>
            <person name="Kamijo T."/>
            <person name="Ohta H."/>
        </authorList>
    </citation>
    <scope>NUCLEOTIDE SEQUENCE [LARGE SCALE GENOMIC DNA]</scope>
    <source>
        <strain evidence="14 15">C2-3</strain>
    </source>
</reference>
<evidence type="ECO:0000313" key="14">
    <source>
        <dbReference type="EMBL" id="BAM07189.1"/>
    </source>
</evidence>
<dbReference type="GO" id="GO:0006419">
    <property type="term" value="P:alanyl-tRNA aminoacylation"/>
    <property type="evidence" value="ECO:0007669"/>
    <property type="project" value="UniProtKB-UniRule"/>
</dbReference>
<dbReference type="SMART" id="SM00863">
    <property type="entry name" value="tRNA_SAD"/>
    <property type="match status" value="1"/>
</dbReference>
<evidence type="ECO:0000256" key="8">
    <source>
        <dbReference type="ARBA" id="ARBA00022884"/>
    </source>
</evidence>
<evidence type="ECO:0000256" key="3">
    <source>
        <dbReference type="ARBA" id="ARBA00022598"/>
    </source>
</evidence>
<dbReference type="InterPro" id="IPR009000">
    <property type="entry name" value="Transl_B-barrel_sf"/>
</dbReference>
<dbReference type="GO" id="GO:0005829">
    <property type="term" value="C:cytosol"/>
    <property type="evidence" value="ECO:0007669"/>
    <property type="project" value="TreeGrafter"/>
</dbReference>
<dbReference type="Gene3D" id="3.10.310.40">
    <property type="match status" value="1"/>
</dbReference>
<dbReference type="Gene3D" id="3.30.980.10">
    <property type="entry name" value="Threonyl-trna Synthetase, Chain A, domain 2"/>
    <property type="match status" value="1"/>
</dbReference>
<evidence type="ECO:0000256" key="5">
    <source>
        <dbReference type="ARBA" id="ARBA00022741"/>
    </source>
</evidence>
<feature type="binding site" evidence="11">
    <location>
        <position position="565"/>
    </location>
    <ligand>
        <name>Zn(2+)</name>
        <dbReference type="ChEBI" id="CHEBI:29105"/>
    </ligand>
</feature>
<dbReference type="InterPro" id="IPR045864">
    <property type="entry name" value="aa-tRNA-synth_II/BPL/LPL"/>
</dbReference>
<dbReference type="PANTHER" id="PTHR11777">
    <property type="entry name" value="ALANYL-TRNA SYNTHETASE"/>
    <property type="match status" value="1"/>
</dbReference>
<keyword evidence="8 11" id="KW-0694">RNA-binding</keyword>
<keyword evidence="15" id="KW-1185">Reference proteome</keyword>
<dbReference type="Pfam" id="PF02272">
    <property type="entry name" value="DHHA1"/>
    <property type="match status" value="1"/>
</dbReference>
<keyword evidence="11" id="KW-0963">Cytoplasm</keyword>
<evidence type="ECO:0000256" key="7">
    <source>
        <dbReference type="ARBA" id="ARBA00022840"/>
    </source>
</evidence>
<dbReference type="InterPro" id="IPR002318">
    <property type="entry name" value="Ala-tRNA-lgiase_IIc"/>
</dbReference>
<accession>I0IPJ0</accession>
<comment type="domain">
    <text evidence="11">Consists of three domains; the N-terminal catalytic domain, the editing domain and the C-terminal C-Ala domain. The editing domain removes incorrectly charged amino acids, while the C-Ala domain, along with tRNA(Ala), serves as a bridge to cooperatively bring together the editing and aminoacylation centers thus stimulating deacylation of misacylated tRNAs.</text>
</comment>
<proteinExistence type="inferred from homology"/>
<dbReference type="SUPFAM" id="SSF101353">
    <property type="entry name" value="Putative anticodon-binding domain of alanyl-tRNA synthetase (AlaRS)"/>
    <property type="match status" value="1"/>
</dbReference>
<keyword evidence="10 11" id="KW-0030">Aminoacyl-tRNA synthetase</keyword>
<dbReference type="FunFam" id="3.30.930.10:FF:000004">
    <property type="entry name" value="Alanine--tRNA ligase"/>
    <property type="match status" value="1"/>
</dbReference>
<evidence type="ECO:0000256" key="11">
    <source>
        <dbReference type="HAMAP-Rule" id="MF_00036"/>
    </source>
</evidence>
<evidence type="ECO:0000256" key="2">
    <source>
        <dbReference type="ARBA" id="ARBA00022555"/>
    </source>
</evidence>
<dbReference type="GO" id="GO:0002161">
    <property type="term" value="F:aminoacyl-tRNA deacylase activity"/>
    <property type="evidence" value="ECO:0007669"/>
    <property type="project" value="TreeGrafter"/>
</dbReference>
<dbReference type="GO" id="GO:0005524">
    <property type="term" value="F:ATP binding"/>
    <property type="evidence" value="ECO:0007669"/>
    <property type="project" value="UniProtKB-UniRule"/>
</dbReference>
<comment type="similarity">
    <text evidence="1 11">Belongs to the class-II aminoacyl-tRNA synthetase family.</text>
</comment>
<comment type="cofactor">
    <cofactor evidence="11">
        <name>Zn(2+)</name>
        <dbReference type="ChEBI" id="CHEBI:29105"/>
    </cofactor>
    <text evidence="11">Binds 1 zinc ion per subunit.</text>
</comment>
<evidence type="ECO:0000256" key="6">
    <source>
        <dbReference type="ARBA" id="ARBA00022833"/>
    </source>
</evidence>
<dbReference type="SUPFAM" id="SSF50447">
    <property type="entry name" value="Translation proteins"/>
    <property type="match status" value="1"/>
</dbReference>
<feature type="coiled-coil region" evidence="12">
    <location>
        <begin position="727"/>
        <end position="754"/>
    </location>
</feature>
<evidence type="ECO:0000256" key="4">
    <source>
        <dbReference type="ARBA" id="ARBA00022723"/>
    </source>
</evidence>
<dbReference type="FunFam" id="3.30.54.20:FF:000001">
    <property type="entry name" value="Alanine--tRNA ligase"/>
    <property type="match status" value="1"/>
</dbReference>
<gene>
    <name evidence="11" type="primary">alaS</name>
    <name evidence="14" type="ordered locus">LFE_1507</name>
</gene>
<dbReference type="Proteomes" id="UP000007382">
    <property type="component" value="Chromosome"/>
</dbReference>
<dbReference type="PROSITE" id="PS50860">
    <property type="entry name" value="AA_TRNA_LIGASE_II_ALA"/>
    <property type="match status" value="1"/>
</dbReference>
<evidence type="ECO:0000256" key="10">
    <source>
        <dbReference type="ARBA" id="ARBA00023146"/>
    </source>
</evidence>
<keyword evidence="3 11" id="KW-0436">Ligase</keyword>
<evidence type="ECO:0000313" key="15">
    <source>
        <dbReference type="Proteomes" id="UP000007382"/>
    </source>
</evidence>
<dbReference type="InterPro" id="IPR018164">
    <property type="entry name" value="Ala-tRNA-synth_IIc_N"/>
</dbReference>
<dbReference type="CDD" id="cd00673">
    <property type="entry name" value="AlaRS_core"/>
    <property type="match status" value="1"/>
</dbReference>
<dbReference type="InterPro" id="IPR003156">
    <property type="entry name" value="DHHA1_dom"/>
</dbReference>
<feature type="domain" description="Alanyl-transfer RNA synthetases family profile" evidence="13">
    <location>
        <begin position="1"/>
        <end position="710"/>
    </location>
</feature>
<dbReference type="PRINTS" id="PR00980">
    <property type="entry name" value="TRNASYNTHALA"/>
</dbReference>
<dbReference type="InterPro" id="IPR050058">
    <property type="entry name" value="Ala-tRNA_ligase"/>
</dbReference>
<keyword evidence="5 11" id="KW-0547">Nucleotide-binding</keyword>
<comment type="subcellular location">
    <subcellularLocation>
        <location evidence="11">Cytoplasm</location>
    </subcellularLocation>
</comment>
<comment type="catalytic activity">
    <reaction evidence="11">
        <text>tRNA(Ala) + L-alanine + ATP = L-alanyl-tRNA(Ala) + AMP + diphosphate</text>
        <dbReference type="Rhea" id="RHEA:12540"/>
        <dbReference type="Rhea" id="RHEA-COMP:9657"/>
        <dbReference type="Rhea" id="RHEA-COMP:9923"/>
        <dbReference type="ChEBI" id="CHEBI:30616"/>
        <dbReference type="ChEBI" id="CHEBI:33019"/>
        <dbReference type="ChEBI" id="CHEBI:57972"/>
        <dbReference type="ChEBI" id="CHEBI:78442"/>
        <dbReference type="ChEBI" id="CHEBI:78497"/>
        <dbReference type="ChEBI" id="CHEBI:456215"/>
        <dbReference type="EC" id="6.1.1.7"/>
    </reaction>
</comment>
<dbReference type="eggNOG" id="COG0013">
    <property type="taxonomic scope" value="Bacteria"/>
</dbReference>
<feature type="binding site" evidence="11">
    <location>
        <position position="667"/>
    </location>
    <ligand>
        <name>Zn(2+)</name>
        <dbReference type="ChEBI" id="CHEBI:29105"/>
    </ligand>
</feature>
<dbReference type="FunFam" id="3.30.980.10:FF:000004">
    <property type="entry name" value="Alanine--tRNA ligase, cytoplasmic"/>
    <property type="match status" value="1"/>
</dbReference>
<dbReference type="EMBL" id="AP012342">
    <property type="protein sequence ID" value="BAM07189.1"/>
    <property type="molecule type" value="Genomic_DNA"/>
</dbReference>
<keyword evidence="2 11" id="KW-0820">tRNA-binding</keyword>
<dbReference type="Gene3D" id="3.30.930.10">
    <property type="entry name" value="Bira Bifunctional Protein, Domain 2"/>
    <property type="match status" value="1"/>
</dbReference>
<dbReference type="GO" id="GO:0000049">
    <property type="term" value="F:tRNA binding"/>
    <property type="evidence" value="ECO:0007669"/>
    <property type="project" value="UniProtKB-KW"/>
</dbReference>
<dbReference type="InterPro" id="IPR023033">
    <property type="entry name" value="Ala_tRNA_ligase_euk/bac"/>
</dbReference>
<dbReference type="HAMAP" id="MF_00036_B">
    <property type="entry name" value="Ala_tRNA_synth_B"/>
    <property type="match status" value="1"/>
</dbReference>
<dbReference type="PANTHER" id="PTHR11777:SF9">
    <property type="entry name" value="ALANINE--TRNA LIGASE, CYTOPLASMIC"/>
    <property type="match status" value="1"/>
</dbReference>
<dbReference type="Pfam" id="PF07973">
    <property type="entry name" value="tRNA_SAD"/>
    <property type="match status" value="1"/>
</dbReference>
<reference evidence="15" key="2">
    <citation type="submission" date="2012-03" db="EMBL/GenBank/DDBJ databases">
        <title>The complete genome sequence of the pioneer microbe on fresh volcanic deposit, Leptospirillum ferrooxidans strain C2-3.</title>
        <authorList>
            <person name="Fujimura R."/>
            <person name="Sato Y."/>
            <person name="Nishizawa T."/>
            <person name="Nanba K."/>
            <person name="Oshima K."/>
            <person name="Hattori M."/>
            <person name="Kamijo T."/>
            <person name="Ohta H."/>
        </authorList>
    </citation>
    <scope>NUCLEOTIDE SEQUENCE [LARGE SCALE GENOMIC DNA]</scope>
    <source>
        <strain evidence="15">C2-3</strain>
    </source>
</reference>
<dbReference type="PATRIC" id="fig|1162668.3.peg.1784"/>
<dbReference type="SUPFAM" id="SSF55186">
    <property type="entry name" value="ThrRS/AlaRS common domain"/>
    <property type="match status" value="1"/>
</dbReference>
<keyword evidence="9 11" id="KW-0648">Protein biosynthesis</keyword>
<feature type="binding site" evidence="11">
    <location>
        <position position="569"/>
    </location>
    <ligand>
        <name>Zn(2+)</name>
        <dbReference type="ChEBI" id="CHEBI:29105"/>
    </ligand>
</feature>
<dbReference type="RefSeq" id="WP_014449676.1">
    <property type="nucleotide sequence ID" value="NC_017094.1"/>
</dbReference>
<dbReference type="KEGG" id="lfc:LFE_1507"/>
<organism evidence="14 15">
    <name type="scientific">Leptospirillum ferrooxidans (strain C2-3)</name>
    <dbReference type="NCBI Taxonomy" id="1162668"/>
    <lineage>
        <taxon>Bacteria</taxon>
        <taxon>Pseudomonadati</taxon>
        <taxon>Nitrospirota</taxon>
        <taxon>Nitrospiria</taxon>
        <taxon>Nitrospirales</taxon>
        <taxon>Nitrospiraceae</taxon>
        <taxon>Leptospirillum</taxon>
    </lineage>
</organism>
<protein>
    <recommendedName>
        <fullName evidence="11">Alanine--tRNA ligase</fullName>
        <ecNumber evidence="11">6.1.1.7</ecNumber>
    </recommendedName>
    <alternativeName>
        <fullName evidence="11">Alanyl-tRNA synthetase</fullName>
        <shortName evidence="11">AlaRS</shortName>
    </alternativeName>
</protein>
<evidence type="ECO:0000256" key="12">
    <source>
        <dbReference type="SAM" id="Coils"/>
    </source>
</evidence>
<evidence type="ECO:0000256" key="1">
    <source>
        <dbReference type="ARBA" id="ARBA00008226"/>
    </source>
</evidence>
<feature type="binding site" evidence="11">
    <location>
        <position position="671"/>
    </location>
    <ligand>
        <name>Zn(2+)</name>
        <dbReference type="ChEBI" id="CHEBI:29105"/>
    </ligand>
</feature>
<keyword evidence="12" id="KW-0175">Coiled coil</keyword>
<name>I0IPJ0_LEPFC</name>
<keyword evidence="4 11" id="KW-0479">Metal-binding</keyword>
<dbReference type="OrthoDB" id="9803884at2"/>
<dbReference type="InterPro" id="IPR018165">
    <property type="entry name" value="Ala-tRNA-synth_IIc_core"/>
</dbReference>
<dbReference type="EC" id="6.1.1.7" evidence="11"/>
<dbReference type="Pfam" id="PF01411">
    <property type="entry name" value="tRNA-synt_2c"/>
    <property type="match status" value="1"/>
</dbReference>
<dbReference type="InterPro" id="IPR018162">
    <property type="entry name" value="Ala-tRNA-ligase_IIc_anticod-bd"/>
</dbReference>
<keyword evidence="6 11" id="KW-0862">Zinc</keyword>
<dbReference type="GO" id="GO:0004813">
    <property type="term" value="F:alanine-tRNA ligase activity"/>
    <property type="evidence" value="ECO:0007669"/>
    <property type="project" value="UniProtKB-UniRule"/>
</dbReference>